<dbReference type="EnsemblFungi" id="MAPG_00938T0">
    <property type="protein sequence ID" value="MAPG_00938T0"/>
    <property type="gene ID" value="MAPG_00938"/>
</dbReference>
<evidence type="ECO:0000313" key="2">
    <source>
        <dbReference type="EMBL" id="KLU81857.1"/>
    </source>
</evidence>
<evidence type="ECO:0000313" key="3">
    <source>
        <dbReference type="EnsemblFungi" id="MAPG_00938T0"/>
    </source>
</evidence>
<reference evidence="3" key="4">
    <citation type="journal article" date="2015" name="G3 (Bethesda)">
        <title>Genome sequences of three phytopathogenic species of the Magnaporthaceae family of fungi.</title>
        <authorList>
            <person name="Okagaki L.H."/>
            <person name="Nunes C.C."/>
            <person name="Sailsbery J."/>
            <person name="Clay B."/>
            <person name="Brown D."/>
            <person name="John T."/>
            <person name="Oh Y."/>
            <person name="Young N."/>
            <person name="Fitzgerald M."/>
            <person name="Haas B.J."/>
            <person name="Zeng Q."/>
            <person name="Young S."/>
            <person name="Adiconis X."/>
            <person name="Fan L."/>
            <person name="Levin J.Z."/>
            <person name="Mitchell T.K."/>
            <person name="Okubara P.A."/>
            <person name="Farman M.L."/>
            <person name="Kohn L.M."/>
            <person name="Birren B."/>
            <person name="Ma L.-J."/>
            <person name="Dean R.A."/>
        </authorList>
    </citation>
    <scope>NUCLEOTIDE SEQUENCE</scope>
    <source>
        <strain evidence="3">ATCC 64411 / 73-15</strain>
    </source>
</reference>
<dbReference type="EMBL" id="ADBL01000226">
    <property type="status" value="NOT_ANNOTATED_CDS"/>
    <property type="molecule type" value="Genomic_DNA"/>
</dbReference>
<reference evidence="4" key="2">
    <citation type="submission" date="2010-05" db="EMBL/GenBank/DDBJ databases">
        <title>The genome sequence of Magnaporthe poae strain ATCC 64411.</title>
        <authorList>
            <person name="Ma L.-J."/>
            <person name="Dead R."/>
            <person name="Young S."/>
            <person name="Zeng Q."/>
            <person name="Koehrsen M."/>
            <person name="Alvarado L."/>
            <person name="Berlin A."/>
            <person name="Chapman S.B."/>
            <person name="Chen Z."/>
            <person name="Freedman E."/>
            <person name="Gellesch M."/>
            <person name="Goldberg J."/>
            <person name="Griggs A."/>
            <person name="Gujja S."/>
            <person name="Heilman E.R."/>
            <person name="Heiman D."/>
            <person name="Hepburn T."/>
            <person name="Howarth C."/>
            <person name="Jen D."/>
            <person name="Larson L."/>
            <person name="Mehta T."/>
            <person name="Neiman D."/>
            <person name="Pearson M."/>
            <person name="Roberts A."/>
            <person name="Saif S."/>
            <person name="Shea T."/>
            <person name="Shenoy N."/>
            <person name="Sisk P."/>
            <person name="Stolte C."/>
            <person name="Sykes S."/>
            <person name="Walk T."/>
            <person name="White J."/>
            <person name="Yandava C."/>
            <person name="Haas B."/>
            <person name="Nusbaum C."/>
            <person name="Birren B."/>
        </authorList>
    </citation>
    <scope>NUCLEOTIDE SEQUENCE [LARGE SCALE GENOMIC DNA]</scope>
    <source>
        <strain evidence="4">ATCC 64411 / 73-15</strain>
    </source>
</reference>
<feature type="compositionally biased region" description="Polar residues" evidence="1">
    <location>
        <begin position="1"/>
        <end position="14"/>
    </location>
</feature>
<dbReference type="VEuPathDB" id="FungiDB:MAPG_00938"/>
<proteinExistence type="predicted"/>
<gene>
    <name evidence="2" type="ORF">MAPG_00938</name>
</gene>
<protein>
    <submittedName>
        <fullName evidence="2 3">Uncharacterized protein</fullName>
    </submittedName>
</protein>
<name>A0A0C4DMD3_MAGP6</name>
<reference evidence="2" key="1">
    <citation type="submission" date="2010-05" db="EMBL/GenBank/DDBJ databases">
        <title>The Genome Sequence of Magnaporthe poae strain ATCC 64411.</title>
        <authorList>
            <consortium name="The Broad Institute Genome Sequencing Platform"/>
            <consortium name="Broad Institute Genome Sequencing Center for Infectious Disease"/>
            <person name="Ma L.-J."/>
            <person name="Dead R."/>
            <person name="Young S."/>
            <person name="Zeng Q."/>
            <person name="Koehrsen M."/>
            <person name="Alvarado L."/>
            <person name="Berlin A."/>
            <person name="Chapman S.B."/>
            <person name="Chen Z."/>
            <person name="Freedman E."/>
            <person name="Gellesch M."/>
            <person name="Goldberg J."/>
            <person name="Griggs A."/>
            <person name="Gujja S."/>
            <person name="Heilman E.R."/>
            <person name="Heiman D."/>
            <person name="Hepburn T."/>
            <person name="Howarth C."/>
            <person name="Jen D."/>
            <person name="Larson L."/>
            <person name="Mehta T."/>
            <person name="Neiman D."/>
            <person name="Pearson M."/>
            <person name="Roberts A."/>
            <person name="Saif S."/>
            <person name="Shea T."/>
            <person name="Shenoy N."/>
            <person name="Sisk P."/>
            <person name="Stolte C."/>
            <person name="Sykes S."/>
            <person name="Walk T."/>
            <person name="White J."/>
            <person name="Yandava C."/>
            <person name="Haas B."/>
            <person name="Nusbaum C."/>
            <person name="Birren B."/>
        </authorList>
    </citation>
    <scope>NUCLEOTIDE SEQUENCE</scope>
    <source>
        <strain evidence="2">ATCC 64411</strain>
    </source>
</reference>
<dbReference type="AlphaFoldDB" id="A0A0C4DMD3"/>
<evidence type="ECO:0000313" key="4">
    <source>
        <dbReference type="Proteomes" id="UP000011715"/>
    </source>
</evidence>
<dbReference type="EMBL" id="GL876966">
    <property type="protein sequence ID" value="KLU81857.1"/>
    <property type="molecule type" value="Genomic_DNA"/>
</dbReference>
<reference evidence="3" key="5">
    <citation type="submission" date="2015-06" db="UniProtKB">
        <authorList>
            <consortium name="EnsemblFungi"/>
        </authorList>
    </citation>
    <scope>IDENTIFICATION</scope>
    <source>
        <strain evidence="3">ATCC 64411</strain>
    </source>
</reference>
<dbReference type="Proteomes" id="UP000011715">
    <property type="component" value="Unassembled WGS sequence"/>
</dbReference>
<evidence type="ECO:0000256" key="1">
    <source>
        <dbReference type="SAM" id="MobiDB-lite"/>
    </source>
</evidence>
<accession>A0A0C4DMD3</accession>
<feature type="region of interest" description="Disordered" evidence="1">
    <location>
        <begin position="1"/>
        <end position="41"/>
    </location>
</feature>
<feature type="compositionally biased region" description="Basic residues" evidence="1">
    <location>
        <begin position="18"/>
        <end position="32"/>
    </location>
</feature>
<organism evidence="3 4">
    <name type="scientific">Magnaporthiopsis poae (strain ATCC 64411 / 73-15)</name>
    <name type="common">Kentucky bluegrass fungus</name>
    <name type="synonym">Magnaporthe poae</name>
    <dbReference type="NCBI Taxonomy" id="644358"/>
    <lineage>
        <taxon>Eukaryota</taxon>
        <taxon>Fungi</taxon>
        <taxon>Dikarya</taxon>
        <taxon>Ascomycota</taxon>
        <taxon>Pezizomycotina</taxon>
        <taxon>Sordariomycetes</taxon>
        <taxon>Sordariomycetidae</taxon>
        <taxon>Magnaporthales</taxon>
        <taxon>Magnaporthaceae</taxon>
        <taxon>Magnaporthiopsis</taxon>
    </lineage>
</organism>
<reference evidence="2" key="3">
    <citation type="submission" date="2011-03" db="EMBL/GenBank/DDBJ databases">
        <title>Annotation of Magnaporthe poae ATCC 64411.</title>
        <authorList>
            <person name="Ma L.-J."/>
            <person name="Dead R."/>
            <person name="Young S.K."/>
            <person name="Zeng Q."/>
            <person name="Gargeya S."/>
            <person name="Fitzgerald M."/>
            <person name="Haas B."/>
            <person name="Abouelleil A."/>
            <person name="Alvarado L."/>
            <person name="Arachchi H.M."/>
            <person name="Berlin A."/>
            <person name="Brown A."/>
            <person name="Chapman S.B."/>
            <person name="Chen Z."/>
            <person name="Dunbar C."/>
            <person name="Freedman E."/>
            <person name="Gearin G."/>
            <person name="Gellesch M."/>
            <person name="Goldberg J."/>
            <person name="Griggs A."/>
            <person name="Gujja S."/>
            <person name="Heiman D."/>
            <person name="Howarth C."/>
            <person name="Larson L."/>
            <person name="Lui A."/>
            <person name="MacDonald P.J.P."/>
            <person name="Mehta T."/>
            <person name="Montmayeur A."/>
            <person name="Murphy C."/>
            <person name="Neiman D."/>
            <person name="Pearson M."/>
            <person name="Priest M."/>
            <person name="Roberts A."/>
            <person name="Saif S."/>
            <person name="Shea T."/>
            <person name="Shenoy N."/>
            <person name="Sisk P."/>
            <person name="Stolte C."/>
            <person name="Sykes S."/>
            <person name="Yandava C."/>
            <person name="Wortman J."/>
            <person name="Nusbaum C."/>
            <person name="Birren B."/>
        </authorList>
    </citation>
    <scope>NUCLEOTIDE SEQUENCE</scope>
    <source>
        <strain evidence="2">ATCC 64411</strain>
    </source>
</reference>
<sequence length="114" mass="12577">MYVGSSSSTKQQQGVARGTRRRPAGIARRKQKRERESRDSCLPEVALSLLPPGMVYCITAVPGTTNGSPWSLLVVSDGRMGPSFVDRSILMRCRPRGYARSGHQSFRVAGRLLR</sequence>
<keyword evidence="4" id="KW-1185">Reference proteome</keyword>